<sequence>MEYGSGGYYADLHQLELGEQEKMGGQEHGTNEIRDAIYYHVISSRSGSDDADARSMTLLRFHAPEQRRAIVLIAAGALLFLLWQFSSPRPTFFANQHSSSRQSPVQNSGLVEVINSTTQYFIDYPIGSPYKGRFGEQGSRVQTLRSWLSLANQTTDVREREQILNATERAVLATFPFLTDSPGKAISNETPLRDLQQRIVPGSKGLLIVAGGKQIRYACHLIAAVRRVWQSTLPIQIAYGGEEDFSTKDREFVQSLWDGIEFVDGASVFSNETLGLKDEHSGFALKAFAALASSFEQLVLLDADVVLLQPPEVLFDQQGYKTQGALLFHDRAVWKGAFTSRKEWYQSQILRPSDEVRKLLLWTDDWPPESCDSGIIVMDKSRLDIFMGLLHIAWQNTAAVRNDTTYQLMYGDKETWWLGWELSDARYAFEPHYGSMLGWPKEEEKSEDGKDKVCSYWIAHLDDNEQLLWFNGALLKQKVSDAHSYEVPVQWMMDGEEWETNGRFKMRCMVGGTVHDVDEGERQVFGRMIEAARDVDKVLGVS</sequence>
<keyword evidence="3" id="KW-0328">Glycosyltransferase</keyword>
<proteinExistence type="inferred from homology"/>
<keyword evidence="5 10" id="KW-0812">Transmembrane</keyword>
<dbReference type="EMBL" id="PDNA01000064">
    <property type="protein sequence ID" value="PGH17437.1"/>
    <property type="molecule type" value="Genomic_DNA"/>
</dbReference>
<reference evidence="11 12" key="1">
    <citation type="submission" date="2017-10" db="EMBL/GenBank/DDBJ databases">
        <title>Comparative genomics in systemic dimorphic fungi from Ajellomycetaceae.</title>
        <authorList>
            <person name="Munoz J.F."/>
            <person name="Mcewen J.G."/>
            <person name="Clay O.K."/>
            <person name="Cuomo C.A."/>
        </authorList>
    </citation>
    <scope>NUCLEOTIDE SEQUENCE [LARGE SCALE GENOMIC DNA]</scope>
    <source>
        <strain evidence="11 12">UAMH7299</strain>
    </source>
</reference>
<dbReference type="PANTHER" id="PTHR31392">
    <property type="entry name" value="ALPHA-1,3-MANNOSYLTRANSFERASE MNN1-RELATED"/>
    <property type="match status" value="1"/>
</dbReference>
<keyword evidence="12" id="KW-1185">Reference proteome</keyword>
<keyword evidence="7 10" id="KW-1133">Transmembrane helix</keyword>
<evidence type="ECO:0000256" key="7">
    <source>
        <dbReference type="ARBA" id="ARBA00022989"/>
    </source>
</evidence>
<dbReference type="InterPro" id="IPR022751">
    <property type="entry name" value="Alpha_mannosyltransferase"/>
</dbReference>
<evidence type="ECO:0000256" key="6">
    <source>
        <dbReference type="ARBA" id="ARBA00022968"/>
    </source>
</evidence>
<comment type="caution">
    <text evidence="11">The sequence shown here is derived from an EMBL/GenBank/DDBJ whole genome shotgun (WGS) entry which is preliminary data.</text>
</comment>
<keyword evidence="6" id="KW-0735">Signal-anchor</keyword>
<comment type="similarity">
    <text evidence="2">Belongs to the MNN1/MNT family.</text>
</comment>
<evidence type="ECO:0000256" key="9">
    <source>
        <dbReference type="ARBA" id="ARBA00023180"/>
    </source>
</evidence>
<dbReference type="PANTHER" id="PTHR31392:SF1">
    <property type="entry name" value="ALPHA-1,3-MANNOSYLTRANSFERASE MNN1-RELATED"/>
    <property type="match status" value="1"/>
</dbReference>
<evidence type="ECO:0008006" key="13">
    <source>
        <dbReference type="Google" id="ProtNLM"/>
    </source>
</evidence>
<comment type="subcellular location">
    <subcellularLocation>
        <location evidence="1">Membrane</location>
        <topology evidence="1">Single-pass type II membrane protein</topology>
    </subcellularLocation>
</comment>
<dbReference type="GO" id="GO:0006493">
    <property type="term" value="P:protein O-linked glycosylation"/>
    <property type="evidence" value="ECO:0007669"/>
    <property type="project" value="TreeGrafter"/>
</dbReference>
<keyword evidence="4" id="KW-0808">Transferase</keyword>
<name>A0A2B7YA17_POLH7</name>
<dbReference type="GO" id="GO:0016020">
    <property type="term" value="C:membrane"/>
    <property type="evidence" value="ECO:0007669"/>
    <property type="project" value="UniProtKB-SubCell"/>
</dbReference>
<evidence type="ECO:0000313" key="12">
    <source>
        <dbReference type="Proteomes" id="UP000224634"/>
    </source>
</evidence>
<organism evidence="11 12">
    <name type="scientific">Polytolypa hystricis (strain UAMH7299)</name>
    <dbReference type="NCBI Taxonomy" id="1447883"/>
    <lineage>
        <taxon>Eukaryota</taxon>
        <taxon>Fungi</taxon>
        <taxon>Dikarya</taxon>
        <taxon>Ascomycota</taxon>
        <taxon>Pezizomycotina</taxon>
        <taxon>Eurotiomycetes</taxon>
        <taxon>Eurotiomycetidae</taxon>
        <taxon>Onygenales</taxon>
        <taxon>Onygenales incertae sedis</taxon>
        <taxon>Polytolypa</taxon>
    </lineage>
</organism>
<dbReference type="InterPro" id="IPR029044">
    <property type="entry name" value="Nucleotide-diphossugar_trans"/>
</dbReference>
<keyword evidence="8 10" id="KW-0472">Membrane</keyword>
<evidence type="ECO:0000256" key="8">
    <source>
        <dbReference type="ARBA" id="ARBA00023136"/>
    </source>
</evidence>
<dbReference type="STRING" id="1447883.A0A2B7YA17"/>
<evidence type="ECO:0000313" key="11">
    <source>
        <dbReference type="EMBL" id="PGH17437.1"/>
    </source>
</evidence>
<evidence type="ECO:0000256" key="1">
    <source>
        <dbReference type="ARBA" id="ARBA00004606"/>
    </source>
</evidence>
<gene>
    <name evidence="11" type="ORF">AJ80_04807</name>
</gene>
<evidence type="ECO:0000256" key="2">
    <source>
        <dbReference type="ARBA" id="ARBA00009105"/>
    </source>
</evidence>
<evidence type="ECO:0000256" key="5">
    <source>
        <dbReference type="ARBA" id="ARBA00022692"/>
    </source>
</evidence>
<dbReference type="GO" id="GO:0000033">
    <property type="term" value="F:alpha-1,3-mannosyltransferase activity"/>
    <property type="evidence" value="ECO:0007669"/>
    <property type="project" value="TreeGrafter"/>
</dbReference>
<dbReference type="OrthoDB" id="430354at2759"/>
<dbReference type="GO" id="GO:0005794">
    <property type="term" value="C:Golgi apparatus"/>
    <property type="evidence" value="ECO:0007669"/>
    <property type="project" value="TreeGrafter"/>
</dbReference>
<protein>
    <recommendedName>
        <fullName evidence="13">Alpha-1,3-mannosyltransferase</fullName>
    </recommendedName>
</protein>
<feature type="transmembrane region" description="Helical" evidence="10">
    <location>
        <begin position="69"/>
        <end position="86"/>
    </location>
</feature>
<evidence type="ECO:0000256" key="4">
    <source>
        <dbReference type="ARBA" id="ARBA00022679"/>
    </source>
</evidence>
<dbReference type="SUPFAM" id="SSF53448">
    <property type="entry name" value="Nucleotide-diphospho-sugar transferases"/>
    <property type="match status" value="1"/>
</dbReference>
<evidence type="ECO:0000256" key="3">
    <source>
        <dbReference type="ARBA" id="ARBA00022676"/>
    </source>
</evidence>
<accession>A0A2B7YA17</accession>
<keyword evidence="9" id="KW-0325">Glycoprotein</keyword>
<evidence type="ECO:0000256" key="10">
    <source>
        <dbReference type="SAM" id="Phobius"/>
    </source>
</evidence>
<dbReference type="Pfam" id="PF11051">
    <property type="entry name" value="Mannosyl_trans3"/>
    <property type="match status" value="1"/>
</dbReference>
<dbReference type="Gene3D" id="3.90.550.10">
    <property type="entry name" value="Spore Coat Polysaccharide Biosynthesis Protein SpsA, Chain A"/>
    <property type="match status" value="1"/>
</dbReference>
<dbReference type="AlphaFoldDB" id="A0A2B7YA17"/>
<dbReference type="Proteomes" id="UP000224634">
    <property type="component" value="Unassembled WGS sequence"/>
</dbReference>